<feature type="non-terminal residue" evidence="3">
    <location>
        <position position="1"/>
    </location>
</feature>
<accession>A0ABN9XRX6</accession>
<dbReference type="Pfam" id="PF03803">
    <property type="entry name" value="Scramblase"/>
    <property type="match status" value="1"/>
</dbReference>
<gene>
    <name evidence="3" type="ORF">PCOR1329_LOCUS78334</name>
</gene>
<keyword evidence="4" id="KW-1185">Reference proteome</keyword>
<dbReference type="PANTHER" id="PTHR23248:SF9">
    <property type="entry name" value="PHOSPHOLIPID SCRAMBLASE"/>
    <property type="match status" value="1"/>
</dbReference>
<reference evidence="3" key="1">
    <citation type="submission" date="2023-10" db="EMBL/GenBank/DDBJ databases">
        <authorList>
            <person name="Chen Y."/>
            <person name="Shah S."/>
            <person name="Dougan E. K."/>
            <person name="Thang M."/>
            <person name="Chan C."/>
        </authorList>
    </citation>
    <scope>NUCLEOTIDE SEQUENCE [LARGE SCALE GENOMIC DNA]</scope>
</reference>
<dbReference type="EMBL" id="CAUYUJ010020915">
    <property type="protein sequence ID" value="CAK0901365.1"/>
    <property type="molecule type" value="Genomic_DNA"/>
</dbReference>
<evidence type="ECO:0000256" key="1">
    <source>
        <dbReference type="ARBA" id="ARBA00005350"/>
    </source>
</evidence>
<dbReference type="Proteomes" id="UP001189429">
    <property type="component" value="Unassembled WGS sequence"/>
</dbReference>
<proteinExistence type="inferred from homology"/>
<evidence type="ECO:0000313" key="3">
    <source>
        <dbReference type="EMBL" id="CAK0901365.1"/>
    </source>
</evidence>
<evidence type="ECO:0000256" key="2">
    <source>
        <dbReference type="RuleBase" id="RU363116"/>
    </source>
</evidence>
<protein>
    <recommendedName>
        <fullName evidence="2">Phospholipid scramblase</fullName>
    </recommendedName>
</protein>
<evidence type="ECO:0000313" key="4">
    <source>
        <dbReference type="Proteomes" id="UP001189429"/>
    </source>
</evidence>
<dbReference type="PANTHER" id="PTHR23248">
    <property type="entry name" value="PHOSPHOLIPID SCRAMBLASE-RELATED"/>
    <property type="match status" value="1"/>
</dbReference>
<comment type="caution">
    <text evidence="3">The sequence shown here is derived from an EMBL/GenBank/DDBJ whole genome shotgun (WGS) entry which is preliminary data.</text>
</comment>
<sequence length="283" mass="30938">STSTHSEDRPHPFWLKLPARLTSALVLELTPLQNATGPESCSASLAMAATTYGNVAAAPPQQQIMGGDIFMGAQKIFIKQEMAVIELCGIEAKQRYRISIPTQDNQEGQVFLYISEESDCLMRVCCSKNRALKLKVHNGPSKEGEVIQTMEMPFHCSGPCPCMRPNFTVQSGGETIGSIDDPCHCCTMDQKVLSKDGSEVFTVDGSICQVGMCCPCCAPVTFEAKKNGTKVGGVEKLPLDLSDCCMKTNRFIVDFGALQDPNERKLMLASAMLLDLEYFEEDK</sequence>
<dbReference type="InterPro" id="IPR005552">
    <property type="entry name" value="Scramblase"/>
</dbReference>
<organism evidence="3 4">
    <name type="scientific">Prorocentrum cordatum</name>
    <dbReference type="NCBI Taxonomy" id="2364126"/>
    <lineage>
        <taxon>Eukaryota</taxon>
        <taxon>Sar</taxon>
        <taxon>Alveolata</taxon>
        <taxon>Dinophyceae</taxon>
        <taxon>Prorocentrales</taxon>
        <taxon>Prorocentraceae</taxon>
        <taxon>Prorocentrum</taxon>
    </lineage>
</organism>
<name>A0ABN9XRX6_9DINO</name>
<comment type="similarity">
    <text evidence="1 2">Belongs to the phospholipid scramblase family.</text>
</comment>